<dbReference type="PANTHER" id="PTHR33104">
    <property type="entry name" value="SI:DKEY-29D5.2"/>
    <property type="match status" value="1"/>
</dbReference>
<reference evidence="1" key="1">
    <citation type="submission" date="2020-04" db="EMBL/GenBank/DDBJ databases">
        <authorList>
            <person name="Alioto T."/>
            <person name="Alioto T."/>
            <person name="Gomez Garrido J."/>
        </authorList>
    </citation>
    <scope>NUCLEOTIDE SEQUENCE</scope>
    <source>
        <strain evidence="1">A484AB</strain>
    </source>
</reference>
<dbReference type="PANTHER" id="PTHR33104:SF2">
    <property type="entry name" value="CXC3 LIKE CYSTEINE CLUSTER DOMAIN-CONTAINING PROTEIN"/>
    <property type="match status" value="1"/>
</dbReference>
<gene>
    <name evidence="1" type="ORF">PACLA_8A020848</name>
</gene>
<protein>
    <submittedName>
        <fullName evidence="1">Uncharacterized protein</fullName>
    </submittedName>
</protein>
<evidence type="ECO:0000313" key="2">
    <source>
        <dbReference type="Proteomes" id="UP001152795"/>
    </source>
</evidence>
<proteinExistence type="predicted"/>
<name>A0A6S7LV00_PARCT</name>
<evidence type="ECO:0000313" key="1">
    <source>
        <dbReference type="EMBL" id="CAB4044943.1"/>
    </source>
</evidence>
<dbReference type="EMBL" id="CACRXK020036961">
    <property type="protein sequence ID" value="CAB4044943.1"/>
    <property type="molecule type" value="Genomic_DNA"/>
</dbReference>
<dbReference type="OrthoDB" id="5988223at2759"/>
<dbReference type="AlphaFoldDB" id="A0A6S7LV00"/>
<dbReference type="Proteomes" id="UP001152795">
    <property type="component" value="Unassembled WGS sequence"/>
</dbReference>
<dbReference type="Pfam" id="PF18804">
    <property type="entry name" value="CxC3"/>
    <property type="match status" value="1"/>
</dbReference>
<comment type="caution">
    <text evidence="1">The sequence shown here is derived from an EMBL/GenBank/DDBJ whole genome shotgun (WGS) entry which is preliminary data.</text>
</comment>
<accession>A0A6S7LV00</accession>
<feature type="non-terminal residue" evidence="1">
    <location>
        <position position="213"/>
    </location>
</feature>
<sequence>MYRLNSHFSNLGRFDLNWFTVCCSSCAWKWSPHSICSILQSGFWPGSPMNVNTFYDQKLFSLWDAFRKQMPGSSQTAFLRSLEDLSHSKNRVNVINASTFRKAFAEWCYCQFELDSLQHQDWQKCPPCSVDQHSCHVDGNHKVYRFKKVSRGSNPSYYCDYLIFDNAKVDSHIISLSQTANKNEVQKGNNACGDTHWKAAKAVSKSKKNQDET</sequence>
<keyword evidence="2" id="KW-1185">Reference proteome</keyword>
<organism evidence="1 2">
    <name type="scientific">Paramuricea clavata</name>
    <name type="common">Red gorgonian</name>
    <name type="synonym">Violescent sea-whip</name>
    <dbReference type="NCBI Taxonomy" id="317549"/>
    <lineage>
        <taxon>Eukaryota</taxon>
        <taxon>Metazoa</taxon>
        <taxon>Cnidaria</taxon>
        <taxon>Anthozoa</taxon>
        <taxon>Octocorallia</taxon>
        <taxon>Malacalcyonacea</taxon>
        <taxon>Plexauridae</taxon>
        <taxon>Paramuricea</taxon>
    </lineage>
</organism>
<dbReference type="InterPro" id="IPR040564">
    <property type="entry name" value="CxC3-like"/>
</dbReference>